<organism evidence="2">
    <name type="scientific">uncultured Acidimicrobiales bacterium</name>
    <dbReference type="NCBI Taxonomy" id="310071"/>
    <lineage>
        <taxon>Bacteria</taxon>
        <taxon>Bacillati</taxon>
        <taxon>Actinomycetota</taxon>
        <taxon>Acidimicrobiia</taxon>
        <taxon>Acidimicrobiales</taxon>
        <taxon>environmental samples</taxon>
    </lineage>
</organism>
<dbReference type="PANTHER" id="PTHR33608">
    <property type="entry name" value="BLL2464 PROTEIN"/>
    <property type="match status" value="1"/>
</dbReference>
<dbReference type="SUPFAM" id="SSF53300">
    <property type="entry name" value="vWA-like"/>
    <property type="match status" value="1"/>
</dbReference>
<dbReference type="AlphaFoldDB" id="A0A6J4IUV9"/>
<evidence type="ECO:0000259" key="1">
    <source>
        <dbReference type="Pfam" id="PF01882"/>
    </source>
</evidence>
<feature type="domain" description="DUF58" evidence="1">
    <location>
        <begin position="196"/>
        <end position="368"/>
    </location>
</feature>
<protein>
    <recommendedName>
        <fullName evidence="1">DUF58 domain-containing protein</fullName>
    </recommendedName>
</protein>
<dbReference type="PANTHER" id="PTHR33608:SF3">
    <property type="entry name" value="SLR2013 PROTEIN"/>
    <property type="match status" value="1"/>
</dbReference>
<name>A0A6J4IUV9_9ACTN</name>
<evidence type="ECO:0000313" key="2">
    <source>
        <dbReference type="EMBL" id="CAA9262689.1"/>
    </source>
</evidence>
<dbReference type="InterPro" id="IPR036465">
    <property type="entry name" value="vWFA_dom_sf"/>
</dbReference>
<gene>
    <name evidence="2" type="ORF">AVDCRST_MAG50-2855</name>
</gene>
<dbReference type="Pfam" id="PF01882">
    <property type="entry name" value="DUF58"/>
    <property type="match status" value="1"/>
</dbReference>
<dbReference type="Gene3D" id="3.40.50.410">
    <property type="entry name" value="von Willebrand factor, type A domain"/>
    <property type="match status" value="1"/>
</dbReference>
<proteinExistence type="predicted"/>
<dbReference type="EMBL" id="CADCTF010000133">
    <property type="protein sequence ID" value="CAA9262689.1"/>
    <property type="molecule type" value="Genomic_DNA"/>
</dbReference>
<accession>A0A6J4IUV9</accession>
<dbReference type="InterPro" id="IPR002881">
    <property type="entry name" value="DUF58"/>
</dbReference>
<reference evidence="2" key="1">
    <citation type="submission" date="2020-02" db="EMBL/GenBank/DDBJ databases">
        <authorList>
            <person name="Meier V. D."/>
        </authorList>
    </citation>
    <scope>NUCLEOTIDE SEQUENCE</scope>
    <source>
        <strain evidence="2">AVDCRST_MAG50</strain>
    </source>
</reference>
<sequence>MPLPTRRLALVAASLAVAVALFPGSSRTGLLVVNLVLVLVAVVDAFLAPDPAAIGVERELPSVVTLGGTARVGWRVTNPAGRSVQVAVADALAPSLRADRRRFARRVPSHGRVSAHTEIRPTRRGRFEIGEVTVRTEGPLGLGARQRRRSVPGVLRVFPIFGSRREAELRIGKARILEVGLRSAKGRGGGTEFDALREYSVDDEFRRIDWAATARSGRPTVRTYRAERNQTVLLFLDNGRVMAGRVAGVPRLEHAMDAVMMLTSVATRLGDRAGLIAFDRDVRAVVPPAHTSAQLTRVTEAMYELEPELLESDYRGAFVEGLTRFRRRAMLVLFTDLAEEAVAETLLPALPLVLRDHLVVVASVQDPAVLRWADVVPQHASEVYQRAAAVAALEERRRVTARLTGMGATVVDAPPGKLAPELADVYLRVKATGRL</sequence>